<dbReference type="SMART" id="SM00264">
    <property type="entry name" value="BAG"/>
    <property type="match status" value="1"/>
</dbReference>
<dbReference type="GO" id="GO:0005516">
    <property type="term" value="F:calmodulin binding"/>
    <property type="evidence" value="ECO:0007669"/>
    <property type="project" value="UniProtKB-KW"/>
</dbReference>
<dbReference type="PANTHER" id="PTHR33322">
    <property type="entry name" value="BAG DOMAIN CONTAINING PROTEIN, EXPRESSED"/>
    <property type="match status" value="1"/>
</dbReference>
<evidence type="ECO:0000256" key="2">
    <source>
        <dbReference type="ARBA" id="ARBA00023186"/>
    </source>
</evidence>
<dbReference type="EMBL" id="JACGWN010000011">
    <property type="protein sequence ID" value="KAL0421599.1"/>
    <property type="molecule type" value="Genomic_DNA"/>
</dbReference>
<name>A0AAW2UWJ5_9LAMI</name>
<protein>
    <submittedName>
        <fullName evidence="4">BAG family molecular chaperone regulator 5, mitochondrial</fullName>
    </submittedName>
</protein>
<dbReference type="InterPro" id="IPR000048">
    <property type="entry name" value="IQ_motif_EF-hand-BS"/>
</dbReference>
<evidence type="ECO:0000313" key="4">
    <source>
        <dbReference type="EMBL" id="KAL0421599.1"/>
    </source>
</evidence>
<reference evidence="4" key="2">
    <citation type="journal article" date="2024" name="Plant">
        <title>Genomic evolution and insights into agronomic trait innovations of Sesamum species.</title>
        <authorList>
            <person name="Miao H."/>
            <person name="Wang L."/>
            <person name="Qu L."/>
            <person name="Liu H."/>
            <person name="Sun Y."/>
            <person name="Le M."/>
            <person name="Wang Q."/>
            <person name="Wei S."/>
            <person name="Zheng Y."/>
            <person name="Lin W."/>
            <person name="Duan Y."/>
            <person name="Cao H."/>
            <person name="Xiong S."/>
            <person name="Wang X."/>
            <person name="Wei L."/>
            <person name="Li C."/>
            <person name="Ma Q."/>
            <person name="Ju M."/>
            <person name="Zhao R."/>
            <person name="Li G."/>
            <person name="Mu C."/>
            <person name="Tian Q."/>
            <person name="Mei H."/>
            <person name="Zhang T."/>
            <person name="Gao T."/>
            <person name="Zhang H."/>
        </authorList>
    </citation>
    <scope>NUCLEOTIDE SEQUENCE</scope>
    <source>
        <strain evidence="4">KEN1</strain>
    </source>
</reference>
<dbReference type="AlphaFoldDB" id="A0AAW2UWJ5"/>
<dbReference type="SUPFAM" id="SSF63491">
    <property type="entry name" value="BAG domain"/>
    <property type="match status" value="1"/>
</dbReference>
<dbReference type="Gene3D" id="1.20.58.120">
    <property type="entry name" value="BAG domain"/>
    <property type="match status" value="1"/>
</dbReference>
<dbReference type="InterPro" id="IPR003103">
    <property type="entry name" value="BAG_domain"/>
</dbReference>
<dbReference type="PROSITE" id="PS51035">
    <property type="entry name" value="BAG"/>
    <property type="match status" value="1"/>
</dbReference>
<gene>
    <name evidence="4" type="ORF">Slati_3182800</name>
</gene>
<dbReference type="PROSITE" id="PS50096">
    <property type="entry name" value="IQ"/>
    <property type="match status" value="1"/>
</dbReference>
<dbReference type="GO" id="GO:0009506">
    <property type="term" value="C:plasmodesma"/>
    <property type="evidence" value="ECO:0007669"/>
    <property type="project" value="TreeGrafter"/>
</dbReference>
<dbReference type="Pfam" id="PF00612">
    <property type="entry name" value="IQ"/>
    <property type="match status" value="1"/>
</dbReference>
<proteinExistence type="predicted"/>
<organism evidence="4">
    <name type="scientific">Sesamum latifolium</name>
    <dbReference type="NCBI Taxonomy" id="2727402"/>
    <lineage>
        <taxon>Eukaryota</taxon>
        <taxon>Viridiplantae</taxon>
        <taxon>Streptophyta</taxon>
        <taxon>Embryophyta</taxon>
        <taxon>Tracheophyta</taxon>
        <taxon>Spermatophyta</taxon>
        <taxon>Magnoliopsida</taxon>
        <taxon>eudicotyledons</taxon>
        <taxon>Gunneridae</taxon>
        <taxon>Pentapetalae</taxon>
        <taxon>asterids</taxon>
        <taxon>lamiids</taxon>
        <taxon>Lamiales</taxon>
        <taxon>Pedaliaceae</taxon>
        <taxon>Sesamum</taxon>
    </lineage>
</organism>
<evidence type="ECO:0000259" key="3">
    <source>
        <dbReference type="PROSITE" id="PS51035"/>
    </source>
</evidence>
<dbReference type="Pfam" id="PF02179">
    <property type="entry name" value="BAG"/>
    <property type="match status" value="1"/>
</dbReference>
<dbReference type="InterPro" id="IPR040400">
    <property type="entry name" value="BAG5/6/7/8"/>
</dbReference>
<dbReference type="GO" id="GO:0006457">
    <property type="term" value="P:protein folding"/>
    <property type="evidence" value="ECO:0007669"/>
    <property type="project" value="TreeGrafter"/>
</dbReference>
<keyword evidence="2" id="KW-0143">Chaperone</keyword>
<feature type="domain" description="BAG" evidence="3">
    <location>
        <begin position="96"/>
        <end position="173"/>
    </location>
</feature>
<dbReference type="InterPro" id="IPR036533">
    <property type="entry name" value="BAG_dom_sf"/>
</dbReference>
<dbReference type="FunFam" id="1.20.58.120:FF:000010">
    <property type="entry name" value="BAG family molecular chaperone regulator 6"/>
    <property type="match status" value="1"/>
</dbReference>
<reference evidence="4" key="1">
    <citation type="submission" date="2020-06" db="EMBL/GenBank/DDBJ databases">
        <authorList>
            <person name="Li T."/>
            <person name="Hu X."/>
            <person name="Zhang T."/>
            <person name="Song X."/>
            <person name="Zhang H."/>
            <person name="Dai N."/>
            <person name="Sheng W."/>
            <person name="Hou X."/>
            <person name="Wei L."/>
        </authorList>
    </citation>
    <scope>NUCLEOTIDE SEQUENCE</scope>
    <source>
        <strain evidence="4">KEN1</strain>
        <tissue evidence="4">Leaf</tissue>
    </source>
</reference>
<evidence type="ECO:0000256" key="1">
    <source>
        <dbReference type="ARBA" id="ARBA00022860"/>
    </source>
</evidence>
<sequence>MLRFSTIVYGTSNPIRISVVSLIPLHFVGCPFTRWIRRRKPIDPLIPSDARLEEPAPKVVQIPIHFVGSGEVDRSGSALKIQKVFRGFLVRKCLRKIKDIKFQVDEIEERLSTSEVRDLVRRDERERVRMNESLMSLLFKLDSISGVDIGVRGCRKAVIRKVIALQEKIDAIVATDLVGNGEK</sequence>
<dbReference type="GO" id="GO:0051087">
    <property type="term" value="F:protein-folding chaperone binding"/>
    <property type="evidence" value="ECO:0007669"/>
    <property type="project" value="InterPro"/>
</dbReference>
<keyword evidence="1" id="KW-0112">Calmodulin-binding</keyword>
<accession>A0AAW2UWJ5</accession>
<dbReference type="PANTHER" id="PTHR33322:SF4">
    <property type="entry name" value="BAG DOMAIN CONTAINING PROTEIN, EXPRESSED"/>
    <property type="match status" value="1"/>
</dbReference>
<comment type="caution">
    <text evidence="4">The sequence shown here is derived from an EMBL/GenBank/DDBJ whole genome shotgun (WGS) entry which is preliminary data.</text>
</comment>